<feature type="region of interest" description="Disordered" evidence="1">
    <location>
        <begin position="152"/>
        <end position="195"/>
    </location>
</feature>
<sequence length="214" mass="22807">MLIVSSVIIWTTIADSCGGTAKELLELAGKGFVLEDYTGLSLDLNVHPLINSARPGTLAQQQHSPWRVVSVSPHPQAQAKIEYISPRPRVELDQAATTLQKAYKFLKLLTCATATATTCTSTTTSGARAPAASPSSTGWMSAKAETCITRNAHEASSTHSSSCTSDQREGGIRSRRGGRPGAVQAERRSGEHERGVQVDLRAVHQQVAVCQVAE</sequence>
<gene>
    <name evidence="2" type="ORF">ZEAMMB73_Zm00001d011906</name>
</gene>
<dbReference type="AlphaFoldDB" id="A0A1D6G4S6"/>
<dbReference type="EMBL" id="CM000784">
    <property type="protein sequence ID" value="AQK98288.1"/>
    <property type="molecule type" value="Genomic_DNA"/>
</dbReference>
<organism evidence="2">
    <name type="scientific">Zea mays</name>
    <name type="common">Maize</name>
    <dbReference type="NCBI Taxonomy" id="4577"/>
    <lineage>
        <taxon>Eukaryota</taxon>
        <taxon>Viridiplantae</taxon>
        <taxon>Streptophyta</taxon>
        <taxon>Embryophyta</taxon>
        <taxon>Tracheophyta</taxon>
        <taxon>Spermatophyta</taxon>
        <taxon>Magnoliopsida</taxon>
        <taxon>Liliopsida</taxon>
        <taxon>Poales</taxon>
        <taxon>Poaceae</taxon>
        <taxon>PACMAD clade</taxon>
        <taxon>Panicoideae</taxon>
        <taxon>Andropogonodae</taxon>
        <taxon>Andropogoneae</taxon>
        <taxon>Tripsacinae</taxon>
        <taxon>Zea</taxon>
    </lineage>
</organism>
<proteinExistence type="predicted"/>
<protein>
    <submittedName>
        <fullName evidence="2">Uncharacterized protein</fullName>
    </submittedName>
</protein>
<feature type="compositionally biased region" description="Basic and acidic residues" evidence="1">
    <location>
        <begin position="185"/>
        <end position="195"/>
    </location>
</feature>
<dbReference type="InParanoid" id="A0A1D6G4S6"/>
<reference evidence="2" key="1">
    <citation type="submission" date="2015-12" db="EMBL/GenBank/DDBJ databases">
        <title>Update maize B73 reference genome by single molecule sequencing technologies.</title>
        <authorList>
            <consortium name="Maize Genome Sequencing Project"/>
            <person name="Ware D."/>
        </authorList>
    </citation>
    <scope>NUCLEOTIDE SEQUENCE</scope>
    <source>
        <tissue evidence="2">Seedling</tissue>
    </source>
</reference>
<name>A0A1D6G4S6_MAIZE</name>
<dbReference type="SMR" id="A0A1D6G4S6"/>
<evidence type="ECO:0000313" key="2">
    <source>
        <dbReference type="EMBL" id="AQK98288.1"/>
    </source>
</evidence>
<accession>A0A1D6G4S6</accession>
<evidence type="ECO:0000256" key="1">
    <source>
        <dbReference type="SAM" id="MobiDB-lite"/>
    </source>
</evidence>